<name>A0AAV7V3X2_PLEWA</name>
<reference evidence="1" key="1">
    <citation type="journal article" date="2022" name="bioRxiv">
        <title>Sequencing and chromosome-scale assembly of the giantPleurodeles waltlgenome.</title>
        <authorList>
            <person name="Brown T."/>
            <person name="Elewa A."/>
            <person name="Iarovenko S."/>
            <person name="Subramanian E."/>
            <person name="Araus A.J."/>
            <person name="Petzold A."/>
            <person name="Susuki M."/>
            <person name="Suzuki K.-i.T."/>
            <person name="Hayashi T."/>
            <person name="Toyoda A."/>
            <person name="Oliveira C."/>
            <person name="Osipova E."/>
            <person name="Leigh N.D."/>
            <person name="Simon A."/>
            <person name="Yun M.H."/>
        </authorList>
    </citation>
    <scope>NUCLEOTIDE SEQUENCE</scope>
    <source>
        <strain evidence="1">20211129_DDA</strain>
        <tissue evidence="1">Liver</tissue>
    </source>
</reference>
<accession>A0AAV7V3X2</accession>
<dbReference type="EMBL" id="JANPWB010000004">
    <property type="protein sequence ID" value="KAJ1195326.1"/>
    <property type="molecule type" value="Genomic_DNA"/>
</dbReference>
<sequence length="155" mass="17311">MTKQLLELNRSISALGRRGAGGDWRSARKQWASLGQDRAEYALLPMRYSFYVEGTRMGPLLGNRVHSLRLSTGVESFRSSEGHMIRGGPSALQQEKEFGKYSGVRVNVQKSQTLNIAVPLADQQYLERLQLAPTISDTTLINYCLLAQQVRRGLA</sequence>
<evidence type="ECO:0000313" key="1">
    <source>
        <dbReference type="EMBL" id="KAJ1195326.1"/>
    </source>
</evidence>
<proteinExistence type="predicted"/>
<keyword evidence="2" id="KW-1185">Reference proteome</keyword>
<protein>
    <submittedName>
        <fullName evidence="1">Uncharacterized protein</fullName>
    </submittedName>
</protein>
<dbReference type="AlphaFoldDB" id="A0AAV7V3X2"/>
<comment type="caution">
    <text evidence="1">The sequence shown here is derived from an EMBL/GenBank/DDBJ whole genome shotgun (WGS) entry which is preliminary data.</text>
</comment>
<evidence type="ECO:0000313" key="2">
    <source>
        <dbReference type="Proteomes" id="UP001066276"/>
    </source>
</evidence>
<gene>
    <name evidence="1" type="ORF">NDU88_004607</name>
</gene>
<organism evidence="1 2">
    <name type="scientific">Pleurodeles waltl</name>
    <name type="common">Iberian ribbed newt</name>
    <dbReference type="NCBI Taxonomy" id="8319"/>
    <lineage>
        <taxon>Eukaryota</taxon>
        <taxon>Metazoa</taxon>
        <taxon>Chordata</taxon>
        <taxon>Craniata</taxon>
        <taxon>Vertebrata</taxon>
        <taxon>Euteleostomi</taxon>
        <taxon>Amphibia</taxon>
        <taxon>Batrachia</taxon>
        <taxon>Caudata</taxon>
        <taxon>Salamandroidea</taxon>
        <taxon>Salamandridae</taxon>
        <taxon>Pleurodelinae</taxon>
        <taxon>Pleurodeles</taxon>
    </lineage>
</organism>
<dbReference type="Proteomes" id="UP001066276">
    <property type="component" value="Chromosome 2_2"/>
</dbReference>